<dbReference type="EMBL" id="LGRX02006334">
    <property type="protein sequence ID" value="KAK3276880.1"/>
    <property type="molecule type" value="Genomic_DNA"/>
</dbReference>
<name>A0AAE0GEQ7_9CHLO</name>
<dbReference type="Proteomes" id="UP001190700">
    <property type="component" value="Unassembled WGS sequence"/>
</dbReference>
<keyword evidence="2" id="KW-1185">Reference proteome</keyword>
<reference evidence="1 2" key="1">
    <citation type="journal article" date="2015" name="Genome Biol. Evol.">
        <title>Comparative Genomics of a Bacterivorous Green Alga Reveals Evolutionary Causalities and Consequences of Phago-Mixotrophic Mode of Nutrition.</title>
        <authorList>
            <person name="Burns J.A."/>
            <person name="Paasch A."/>
            <person name="Narechania A."/>
            <person name="Kim E."/>
        </authorList>
    </citation>
    <scope>NUCLEOTIDE SEQUENCE [LARGE SCALE GENOMIC DNA]</scope>
    <source>
        <strain evidence="1 2">PLY_AMNH</strain>
    </source>
</reference>
<accession>A0AAE0GEQ7</accession>
<protein>
    <submittedName>
        <fullName evidence="1">Uncharacterized protein</fullName>
    </submittedName>
</protein>
<evidence type="ECO:0000313" key="2">
    <source>
        <dbReference type="Proteomes" id="UP001190700"/>
    </source>
</evidence>
<proteinExistence type="predicted"/>
<dbReference type="AlphaFoldDB" id="A0AAE0GEQ7"/>
<sequence>MWDTYEWWHLLKGARVVKYYPEESHLFTSPEWRHLLREDGTYGFGAERAFCGPIQWPVLVVYFPSTLPSRMAALVSELLGMRTRLSTDEGHRRGIRDVQAYMRAYLDHGLPATGTDVVCYAAYSSTLANPCRQPQVLGLLKVLDKRYKKPSSVKDDWTLRQWCHIFHSGFLLNRRSGRHHRLLFLFCTLGCLRRGGTKYLRVFFELLGSGDQVSIWWLAPPCHSTPHVMVVRDEVGLSPFVQGALDLDKNVDSRKPRRFYMPSEVPALGLRPVELLEDYIIREEVPSGSLLFAAPKGGTGWYAGPYTGHARAFKQAYSRAFPQARDVARYSSGSARKSLGQWL</sequence>
<comment type="caution">
    <text evidence="1">The sequence shown here is derived from an EMBL/GenBank/DDBJ whole genome shotgun (WGS) entry which is preliminary data.</text>
</comment>
<organism evidence="1 2">
    <name type="scientific">Cymbomonas tetramitiformis</name>
    <dbReference type="NCBI Taxonomy" id="36881"/>
    <lineage>
        <taxon>Eukaryota</taxon>
        <taxon>Viridiplantae</taxon>
        <taxon>Chlorophyta</taxon>
        <taxon>Pyramimonadophyceae</taxon>
        <taxon>Pyramimonadales</taxon>
        <taxon>Pyramimonadaceae</taxon>
        <taxon>Cymbomonas</taxon>
    </lineage>
</organism>
<gene>
    <name evidence="1" type="ORF">CYMTET_15074</name>
</gene>
<evidence type="ECO:0000313" key="1">
    <source>
        <dbReference type="EMBL" id="KAK3276880.1"/>
    </source>
</evidence>